<accession>A0A7W7C3T0</accession>
<dbReference type="AlphaFoldDB" id="A0A7W7C3T0"/>
<feature type="region of interest" description="Disordered" evidence="1">
    <location>
        <begin position="1"/>
        <end position="58"/>
    </location>
</feature>
<reference evidence="4 5" key="1">
    <citation type="submission" date="2020-08" db="EMBL/GenBank/DDBJ databases">
        <title>Sequencing the genomes of 1000 actinobacteria strains.</title>
        <authorList>
            <person name="Klenk H.-P."/>
        </authorList>
    </citation>
    <scope>NUCLEOTIDE SEQUENCE [LARGE SCALE GENOMIC DNA]</scope>
    <source>
        <strain evidence="4 5">DSM 44230</strain>
    </source>
</reference>
<dbReference type="Pfam" id="PF11350">
    <property type="entry name" value="DUF3152"/>
    <property type="match status" value="1"/>
</dbReference>
<name>A0A7W7C3T0_9PSEU</name>
<evidence type="ECO:0000313" key="4">
    <source>
        <dbReference type="EMBL" id="MBB4673935.1"/>
    </source>
</evidence>
<feature type="region of interest" description="Disordered" evidence="1">
    <location>
        <begin position="323"/>
        <end position="342"/>
    </location>
</feature>
<comment type="caution">
    <text evidence="4">The sequence shown here is derived from an EMBL/GenBank/DDBJ whole genome shotgun (WGS) entry which is preliminary data.</text>
</comment>
<evidence type="ECO:0000256" key="1">
    <source>
        <dbReference type="SAM" id="MobiDB-lite"/>
    </source>
</evidence>
<dbReference type="Proteomes" id="UP000533598">
    <property type="component" value="Unassembled WGS sequence"/>
</dbReference>
<keyword evidence="5" id="KW-1185">Reference proteome</keyword>
<evidence type="ECO:0000259" key="3">
    <source>
        <dbReference type="Pfam" id="PF11350"/>
    </source>
</evidence>
<keyword evidence="2" id="KW-0812">Transmembrane</keyword>
<organism evidence="4 5">
    <name type="scientific">Crossiella cryophila</name>
    <dbReference type="NCBI Taxonomy" id="43355"/>
    <lineage>
        <taxon>Bacteria</taxon>
        <taxon>Bacillati</taxon>
        <taxon>Actinomycetota</taxon>
        <taxon>Actinomycetes</taxon>
        <taxon>Pseudonocardiales</taxon>
        <taxon>Pseudonocardiaceae</taxon>
        <taxon>Crossiella</taxon>
    </lineage>
</organism>
<dbReference type="RefSeq" id="WP_184999988.1">
    <property type="nucleotide sequence ID" value="NZ_BAAAUI010000013.1"/>
</dbReference>
<feature type="transmembrane region" description="Helical" evidence="2">
    <location>
        <begin position="63"/>
        <end position="82"/>
    </location>
</feature>
<dbReference type="EMBL" id="JACHMH010000001">
    <property type="protein sequence ID" value="MBB4673935.1"/>
    <property type="molecule type" value="Genomic_DNA"/>
</dbReference>
<proteinExistence type="predicted"/>
<keyword evidence="2" id="KW-1133">Transmembrane helix</keyword>
<feature type="domain" description="DUF3152" evidence="3">
    <location>
        <begin position="136"/>
        <end position="340"/>
    </location>
</feature>
<feature type="compositionally biased region" description="Low complexity" evidence="1">
    <location>
        <begin position="91"/>
        <end position="107"/>
    </location>
</feature>
<protein>
    <recommendedName>
        <fullName evidence="3">DUF3152 domain-containing protein</fullName>
    </recommendedName>
</protein>
<evidence type="ECO:0000256" key="2">
    <source>
        <dbReference type="SAM" id="Phobius"/>
    </source>
</evidence>
<feature type="region of interest" description="Disordered" evidence="1">
    <location>
        <begin position="88"/>
        <end position="128"/>
    </location>
</feature>
<gene>
    <name evidence="4" type="ORF">HNR67_000053</name>
</gene>
<keyword evidence="2" id="KW-0472">Membrane</keyword>
<evidence type="ECO:0000313" key="5">
    <source>
        <dbReference type="Proteomes" id="UP000533598"/>
    </source>
</evidence>
<dbReference type="SUPFAM" id="SSF55486">
    <property type="entry name" value="Metalloproteases ('zincins'), catalytic domain"/>
    <property type="match status" value="1"/>
</dbReference>
<dbReference type="InterPro" id="IPR022603">
    <property type="entry name" value="DUF3152"/>
</dbReference>
<feature type="compositionally biased region" description="Basic and acidic residues" evidence="1">
    <location>
        <begin position="323"/>
        <end position="335"/>
    </location>
</feature>
<feature type="compositionally biased region" description="Basic and acidic residues" evidence="1">
    <location>
        <begin position="11"/>
        <end position="24"/>
    </location>
</feature>
<sequence length="342" mass="37290">MARTTQGPRDAATRRGGNPDEGRYQRGQRRTAGEPLTASWRPDPDKQDTPPPRRKKSGVLGTYGWRIYAVPVLVVLTVLALMNMNDPAPDSAAQPGASTGATSTSGGEEPEPNIMGEAPSGKLNADIPSAELPGIKNYKDKGSGSWEVVRGTTNLFGRGGKLYKYTVEIEQGIDASTYGGADAFARTIDGTLQDQRSWVGGGNIRLQRVDNGTADIRISLTTSDTARRPDYCNFSIQYEASCWNNGKKRLVINLARWRYGAVAFESDLLLYRQYAINHEIGHAFGQRHKPCGENGALAPVMMQQSFGTANNYVWQLNQVDGGDKNAVPKDGKECRPNPWPVT</sequence>